<evidence type="ECO:0000256" key="6">
    <source>
        <dbReference type="SAM" id="Phobius"/>
    </source>
</evidence>
<dbReference type="Pfam" id="PF13515">
    <property type="entry name" value="FUSC_2"/>
    <property type="match status" value="1"/>
</dbReference>
<reference evidence="8" key="1">
    <citation type="submission" date="2022-08" db="EMBL/GenBank/DDBJ databases">
        <authorList>
            <person name="Deng Y."/>
            <person name="Han X.-F."/>
            <person name="Zhang Y.-Q."/>
        </authorList>
    </citation>
    <scope>NUCLEOTIDE SEQUENCE</scope>
    <source>
        <strain evidence="8">CPCC 205763</strain>
    </source>
</reference>
<dbReference type="EMBL" id="JANLCM010000001">
    <property type="protein sequence ID" value="MCS5718328.1"/>
    <property type="molecule type" value="Genomic_DNA"/>
</dbReference>
<evidence type="ECO:0000256" key="2">
    <source>
        <dbReference type="ARBA" id="ARBA00022692"/>
    </source>
</evidence>
<evidence type="ECO:0000259" key="7">
    <source>
        <dbReference type="Pfam" id="PF13515"/>
    </source>
</evidence>
<feature type="domain" description="Integral membrane bound transporter" evidence="7">
    <location>
        <begin position="47"/>
        <end position="167"/>
    </location>
</feature>
<keyword evidence="9" id="KW-1185">Reference proteome</keyword>
<evidence type="ECO:0000313" key="9">
    <source>
        <dbReference type="Proteomes" id="UP001165584"/>
    </source>
</evidence>
<accession>A0ABT2GQ72</accession>
<evidence type="ECO:0000256" key="3">
    <source>
        <dbReference type="ARBA" id="ARBA00022989"/>
    </source>
</evidence>
<dbReference type="InterPro" id="IPR049453">
    <property type="entry name" value="Memb_transporter_dom"/>
</dbReference>
<keyword evidence="2 6" id="KW-0812">Transmembrane</keyword>
<gene>
    <name evidence="8" type="ORF">N1027_09265</name>
</gene>
<evidence type="ECO:0000256" key="1">
    <source>
        <dbReference type="ARBA" id="ARBA00004141"/>
    </source>
</evidence>
<comment type="caution">
    <text evidence="8">The sequence shown here is derived from an EMBL/GenBank/DDBJ whole genome shotgun (WGS) entry which is preliminary data.</text>
</comment>
<protein>
    <submittedName>
        <fullName evidence="8">FUSC family protein</fullName>
    </submittedName>
</protein>
<organism evidence="8 9">
    <name type="scientific">Herbiconiux aconitum</name>
    <dbReference type="NCBI Taxonomy" id="2970913"/>
    <lineage>
        <taxon>Bacteria</taxon>
        <taxon>Bacillati</taxon>
        <taxon>Actinomycetota</taxon>
        <taxon>Actinomycetes</taxon>
        <taxon>Micrococcales</taxon>
        <taxon>Microbacteriaceae</taxon>
        <taxon>Herbiconiux</taxon>
    </lineage>
</organism>
<feature type="transmembrane region" description="Helical" evidence="6">
    <location>
        <begin position="33"/>
        <end position="52"/>
    </location>
</feature>
<evidence type="ECO:0000256" key="4">
    <source>
        <dbReference type="ARBA" id="ARBA00023136"/>
    </source>
</evidence>
<keyword evidence="3 6" id="KW-1133">Transmembrane helix</keyword>
<feature type="region of interest" description="Disordered" evidence="5">
    <location>
        <begin position="1"/>
        <end position="21"/>
    </location>
</feature>
<name>A0ABT2GQ72_9MICO</name>
<comment type="subcellular location">
    <subcellularLocation>
        <location evidence="1">Membrane</location>
        <topology evidence="1">Multi-pass membrane protein</topology>
    </subcellularLocation>
</comment>
<dbReference type="RefSeq" id="WP_259507142.1">
    <property type="nucleotide sequence ID" value="NZ_JANLCM010000001.1"/>
</dbReference>
<feature type="transmembrane region" description="Helical" evidence="6">
    <location>
        <begin position="81"/>
        <end position="100"/>
    </location>
</feature>
<evidence type="ECO:0000256" key="5">
    <source>
        <dbReference type="SAM" id="MobiDB-lite"/>
    </source>
</evidence>
<sequence length="371" mass="39693">MTEVTPADDGPTPRRRRWDAAVRGSVDRTTGSLTAILQLVVAVTISYAVAHYALGHEFPIAAVTVSLSSLGLVLDARPRRVLETAIAMTIGITLSELILLSFGQGLWQFALTMFAVLAVTRALSPLPGIPIVAAVQAALVALTPIPPGGPFTRTADAVVGGLIALACTALLPRDPRRAARREALKFFSAFNALASSLATVLRLGDQRTAEVVLGRARETQHLVDQWKDSIDSAAAIARISPFLRKHRAELAELQVMQTNMDNAARNLRVVIRRLSVLPGGRARPEIAQVIAGVQSAGSMLAQSIDRPELRPIVRQSLVLIAITLDPRILVPEEPVSESALVVSIRPLVYDLLAASGMPAEEALRAFPDISH</sequence>
<keyword evidence="4 6" id="KW-0472">Membrane</keyword>
<proteinExistence type="predicted"/>
<evidence type="ECO:0000313" key="8">
    <source>
        <dbReference type="EMBL" id="MCS5718328.1"/>
    </source>
</evidence>
<dbReference type="Proteomes" id="UP001165584">
    <property type="component" value="Unassembled WGS sequence"/>
</dbReference>